<protein>
    <recommendedName>
        <fullName evidence="3">Abi family protein</fullName>
    </recommendedName>
</protein>
<accession>A0A7X3G2K9</accession>
<sequence length="226" mass="26124">MDWSDLEKHFSAARLGRYRASCNGDVARAAKAYVNNMLLAEATMPMLNVLEIALKNGVHQRLITLYKRSDWWDSWVSDPSFAWQVREVVSAKAKLQRRAEALTPDKIIAELPFGFWSSLFNVQFQTILWKDLRLIFPRCPKPQRQRHTVSSALNQIRELRNRVFHHEQLLWLSPSLIDLHGKAIEVVAWIDPKLPPWLASYDRLPTTWAAIQPIQVNHSGISRPVP</sequence>
<gene>
    <name evidence="1" type="ORF">GPY61_18020</name>
</gene>
<keyword evidence="2" id="KW-1185">Reference proteome</keyword>
<evidence type="ECO:0008006" key="3">
    <source>
        <dbReference type="Google" id="ProtNLM"/>
    </source>
</evidence>
<dbReference type="RefSeq" id="WP_160409638.1">
    <property type="nucleotide sequence ID" value="NZ_WSES01000005.1"/>
</dbReference>
<dbReference type="AlphaFoldDB" id="A0A7X3G2K9"/>
<reference evidence="1 2" key="1">
    <citation type="submission" date="2019-12" db="EMBL/GenBank/DDBJ databases">
        <authorList>
            <person name="Li C."/>
            <person name="Zhao J."/>
        </authorList>
    </citation>
    <scope>NUCLEOTIDE SEQUENCE [LARGE SCALE GENOMIC DNA]</scope>
    <source>
        <strain evidence="1 2">NEAU-DD11</strain>
    </source>
</reference>
<dbReference type="Proteomes" id="UP000443353">
    <property type="component" value="Unassembled WGS sequence"/>
</dbReference>
<dbReference type="EMBL" id="WSES01000005">
    <property type="protein sequence ID" value="MVW61829.1"/>
    <property type="molecule type" value="Genomic_DNA"/>
</dbReference>
<name>A0A7X3G2K9_9BURK</name>
<evidence type="ECO:0000313" key="2">
    <source>
        <dbReference type="Proteomes" id="UP000443353"/>
    </source>
</evidence>
<proteinExistence type="predicted"/>
<evidence type="ECO:0000313" key="1">
    <source>
        <dbReference type="EMBL" id="MVW61829.1"/>
    </source>
</evidence>
<comment type="caution">
    <text evidence="1">The sequence shown here is derived from an EMBL/GenBank/DDBJ whole genome shotgun (WGS) entry which is preliminary data.</text>
</comment>
<organism evidence="1 2">
    <name type="scientific">Massilia cellulosiltytica</name>
    <dbReference type="NCBI Taxonomy" id="2683234"/>
    <lineage>
        <taxon>Bacteria</taxon>
        <taxon>Pseudomonadati</taxon>
        <taxon>Pseudomonadota</taxon>
        <taxon>Betaproteobacteria</taxon>
        <taxon>Burkholderiales</taxon>
        <taxon>Oxalobacteraceae</taxon>
        <taxon>Telluria group</taxon>
        <taxon>Massilia</taxon>
    </lineage>
</organism>